<dbReference type="GO" id="GO:0016020">
    <property type="term" value="C:membrane"/>
    <property type="evidence" value="ECO:0007669"/>
    <property type="project" value="TreeGrafter"/>
</dbReference>
<evidence type="ECO:0000313" key="3">
    <source>
        <dbReference type="EMBL" id="CAH1111138.1"/>
    </source>
</evidence>
<name>A0A9P0GF29_9CUCU</name>
<dbReference type="PANTHER" id="PTHR21879">
    <property type="entry name" value="FI03362P-RELATED-RELATED"/>
    <property type="match status" value="1"/>
</dbReference>
<dbReference type="EMBL" id="OV651817">
    <property type="protein sequence ID" value="CAH1111138.1"/>
    <property type="molecule type" value="Genomic_DNA"/>
</dbReference>
<dbReference type="PANTHER" id="PTHR21879:SF22">
    <property type="entry name" value="FI03362P-RELATED"/>
    <property type="match status" value="1"/>
</dbReference>
<keyword evidence="4" id="KW-1185">Reference proteome</keyword>
<organism evidence="3 4">
    <name type="scientific">Psylliodes chrysocephalus</name>
    <dbReference type="NCBI Taxonomy" id="3402493"/>
    <lineage>
        <taxon>Eukaryota</taxon>
        <taxon>Metazoa</taxon>
        <taxon>Ecdysozoa</taxon>
        <taxon>Arthropoda</taxon>
        <taxon>Hexapoda</taxon>
        <taxon>Insecta</taxon>
        <taxon>Pterygota</taxon>
        <taxon>Neoptera</taxon>
        <taxon>Endopterygota</taxon>
        <taxon>Coleoptera</taxon>
        <taxon>Polyphaga</taxon>
        <taxon>Cucujiformia</taxon>
        <taxon>Chrysomeloidea</taxon>
        <taxon>Chrysomelidae</taxon>
        <taxon>Galerucinae</taxon>
        <taxon>Alticini</taxon>
        <taxon>Psylliodes</taxon>
    </lineage>
</organism>
<feature type="region of interest" description="Disordered" evidence="1">
    <location>
        <begin position="149"/>
        <end position="169"/>
    </location>
</feature>
<dbReference type="OrthoDB" id="8192916at2759"/>
<evidence type="ECO:0008006" key="5">
    <source>
        <dbReference type="Google" id="ProtNLM"/>
    </source>
</evidence>
<gene>
    <name evidence="3" type="ORF">PSYICH_LOCUS11263</name>
</gene>
<evidence type="ECO:0000313" key="4">
    <source>
        <dbReference type="Proteomes" id="UP001153636"/>
    </source>
</evidence>
<protein>
    <recommendedName>
        <fullName evidence="5">Osiris 7</fullName>
    </recommendedName>
</protein>
<dbReference type="InterPro" id="IPR012464">
    <property type="entry name" value="DUF1676"/>
</dbReference>
<sequence length="301" mass="31268">MAFLKLTGMFLCLHLVAAGTLPNQGDEPRGNSIQTEHDLLESIYSDCLRKDSMSCLKYKVFNFVDKMLGHRDTITVTEGVQFVKSGGDQDGAPRAISSDDTIESVIFSRIAGFLESHTLKIDLKGSEIVNAVSSGARSLNDYAETLEQEENSLDDDQGEGRKKGGGKKGKGNMGGIMALVALKAAIFGKLALAAIALIAGKALLIGKIALVLSSIIGLKKLLGGGGGQKHVTYEVVPHAQHSSAHIATHETAYAGGSGHGGGYGGDVGGGYGGGGGSGGWGRSLDAQSLAYRGHQPQVKQS</sequence>
<dbReference type="Pfam" id="PF07898">
    <property type="entry name" value="DUF1676"/>
    <property type="match status" value="1"/>
</dbReference>
<feature type="chain" id="PRO_5040112395" description="Osiris 7" evidence="2">
    <location>
        <begin position="19"/>
        <end position="301"/>
    </location>
</feature>
<evidence type="ECO:0000256" key="2">
    <source>
        <dbReference type="SAM" id="SignalP"/>
    </source>
</evidence>
<accession>A0A9P0GF29</accession>
<keyword evidence="2" id="KW-0732">Signal</keyword>
<dbReference type="AlphaFoldDB" id="A0A9P0GF29"/>
<feature type="signal peptide" evidence="2">
    <location>
        <begin position="1"/>
        <end position="18"/>
    </location>
</feature>
<dbReference type="Proteomes" id="UP001153636">
    <property type="component" value="Chromosome 5"/>
</dbReference>
<evidence type="ECO:0000256" key="1">
    <source>
        <dbReference type="SAM" id="MobiDB-lite"/>
    </source>
</evidence>
<reference evidence="3" key="1">
    <citation type="submission" date="2022-01" db="EMBL/GenBank/DDBJ databases">
        <authorList>
            <person name="King R."/>
        </authorList>
    </citation>
    <scope>NUCLEOTIDE SEQUENCE</scope>
</reference>
<proteinExistence type="predicted"/>